<dbReference type="InterPro" id="IPR020311">
    <property type="entry name" value="Uncharacterised_Rv0898c"/>
</dbReference>
<evidence type="ECO:0008006" key="4">
    <source>
        <dbReference type="Google" id="ProtNLM"/>
    </source>
</evidence>
<dbReference type="Proteomes" id="UP000623461">
    <property type="component" value="Unassembled WGS sequence"/>
</dbReference>
<reference evidence="3" key="1">
    <citation type="journal article" date="2019" name="Int. J. Syst. Evol. Microbiol.">
        <title>The Global Catalogue of Microorganisms (GCM) 10K type strain sequencing project: providing services to taxonomists for standard genome sequencing and annotation.</title>
        <authorList>
            <consortium name="The Broad Institute Genomics Platform"/>
            <consortium name="The Broad Institute Genome Sequencing Center for Infectious Disease"/>
            <person name="Wu L."/>
            <person name="Ma J."/>
        </authorList>
    </citation>
    <scope>NUCLEOTIDE SEQUENCE [LARGE SCALE GENOMIC DNA]</scope>
    <source>
        <strain evidence="3">JCM 1365</strain>
    </source>
</reference>
<gene>
    <name evidence="2" type="ORF">GCM10009721_12800</name>
</gene>
<keyword evidence="3" id="KW-1185">Reference proteome</keyword>
<name>A0ABQ2HR14_9MICO</name>
<evidence type="ECO:0000313" key="3">
    <source>
        <dbReference type="Proteomes" id="UP000623461"/>
    </source>
</evidence>
<evidence type="ECO:0000313" key="2">
    <source>
        <dbReference type="EMBL" id="GGM89072.1"/>
    </source>
</evidence>
<comment type="caution">
    <text evidence="2">The sequence shown here is derived from an EMBL/GenBank/DDBJ whole genome shotgun (WGS) entry which is preliminary data.</text>
</comment>
<dbReference type="EMBL" id="BMNZ01000002">
    <property type="protein sequence ID" value="GGM89072.1"/>
    <property type="molecule type" value="Genomic_DNA"/>
</dbReference>
<protein>
    <recommendedName>
        <fullName evidence="4">DUF2630 family protein</fullName>
    </recommendedName>
</protein>
<evidence type="ECO:0000256" key="1">
    <source>
        <dbReference type="SAM" id="MobiDB-lite"/>
    </source>
</evidence>
<accession>A0ABQ2HR14</accession>
<feature type="compositionally biased region" description="Basic and acidic residues" evidence="1">
    <location>
        <begin position="89"/>
        <end position="102"/>
    </location>
</feature>
<proteinExistence type="predicted"/>
<feature type="region of interest" description="Disordered" evidence="1">
    <location>
        <begin position="81"/>
        <end position="102"/>
    </location>
</feature>
<dbReference type="Pfam" id="PF10944">
    <property type="entry name" value="DUF2630"/>
    <property type="match status" value="1"/>
</dbReference>
<organism evidence="2 3">
    <name type="scientific">Terrabacter tumescens</name>
    <dbReference type="NCBI Taxonomy" id="60443"/>
    <lineage>
        <taxon>Bacteria</taxon>
        <taxon>Bacillati</taxon>
        <taxon>Actinomycetota</taxon>
        <taxon>Actinomycetes</taxon>
        <taxon>Micrococcales</taxon>
        <taxon>Intrasporangiaceae</taxon>
        <taxon>Terrabacter</taxon>
    </lineage>
</organism>
<sequence>MVTVHIIALDAAAVPCEGDRMADDTTISDRITSLIDEEHRLRSSLQAGEISVDEEHARLRTVEVELDQCWDLLRQRRAKREFGQNPDDAEVRSERTVEGYTG</sequence>